<comment type="caution">
    <text evidence="2">The sequence shown here is derived from an EMBL/GenBank/DDBJ whole genome shotgun (WGS) entry which is preliminary data.</text>
</comment>
<dbReference type="Proteomes" id="UP001428341">
    <property type="component" value="Unassembled WGS sequence"/>
</dbReference>
<dbReference type="EMBL" id="JBCGBO010000003">
    <property type="protein sequence ID" value="KAK9214236.1"/>
    <property type="molecule type" value="Genomic_DNA"/>
</dbReference>
<dbReference type="AlphaFoldDB" id="A0AAP0MNM1"/>
<evidence type="ECO:0000313" key="2">
    <source>
        <dbReference type="EMBL" id="KAK9214236.1"/>
    </source>
</evidence>
<feature type="region of interest" description="Disordered" evidence="1">
    <location>
        <begin position="1"/>
        <end position="38"/>
    </location>
</feature>
<name>A0AAP0MNM1_9ROSI</name>
<proteinExistence type="predicted"/>
<feature type="compositionally biased region" description="Acidic residues" evidence="1">
    <location>
        <begin position="1"/>
        <end position="16"/>
    </location>
</feature>
<gene>
    <name evidence="2" type="ORF">WN944_006224</name>
</gene>
<sequence length="109" mass="12641">MMEEEKISDDDADEMEGFTRGVDAKSAGTATEREPRRRTLDVISSVSRFKRVHSSEGRHLSEGIFNFKYFKRNEFSNPGGYWSRTAEPMLNTRRNLNLLKKFSQSFGLR</sequence>
<protein>
    <submittedName>
        <fullName evidence="2">Uncharacterized protein</fullName>
    </submittedName>
</protein>
<evidence type="ECO:0000313" key="3">
    <source>
        <dbReference type="Proteomes" id="UP001428341"/>
    </source>
</evidence>
<organism evidence="2 3">
    <name type="scientific">Citrus x changshan-huyou</name>
    <dbReference type="NCBI Taxonomy" id="2935761"/>
    <lineage>
        <taxon>Eukaryota</taxon>
        <taxon>Viridiplantae</taxon>
        <taxon>Streptophyta</taxon>
        <taxon>Embryophyta</taxon>
        <taxon>Tracheophyta</taxon>
        <taxon>Spermatophyta</taxon>
        <taxon>Magnoliopsida</taxon>
        <taxon>eudicotyledons</taxon>
        <taxon>Gunneridae</taxon>
        <taxon>Pentapetalae</taxon>
        <taxon>rosids</taxon>
        <taxon>malvids</taxon>
        <taxon>Sapindales</taxon>
        <taxon>Rutaceae</taxon>
        <taxon>Aurantioideae</taxon>
        <taxon>Citrus</taxon>
    </lineage>
</organism>
<evidence type="ECO:0000256" key="1">
    <source>
        <dbReference type="SAM" id="MobiDB-lite"/>
    </source>
</evidence>
<keyword evidence="3" id="KW-1185">Reference proteome</keyword>
<accession>A0AAP0MNM1</accession>
<reference evidence="2 3" key="1">
    <citation type="submission" date="2024-05" db="EMBL/GenBank/DDBJ databases">
        <title>Haplotype-resolved chromosome-level genome assembly of Huyou (Citrus changshanensis).</title>
        <authorList>
            <person name="Miao C."/>
            <person name="Chen W."/>
            <person name="Wu Y."/>
            <person name="Wang L."/>
            <person name="Zhao S."/>
            <person name="Grierson D."/>
            <person name="Xu C."/>
            <person name="Chen K."/>
        </authorList>
    </citation>
    <scope>NUCLEOTIDE SEQUENCE [LARGE SCALE GENOMIC DNA]</scope>
    <source>
        <strain evidence="2">01-14</strain>
        <tissue evidence="2">Leaf</tissue>
    </source>
</reference>